<dbReference type="PANTHER" id="PTHR47700">
    <property type="entry name" value="V CHITINASE, PUTATIVE (AFU_ORTHOLOGUE AFUA_6G13720)-RELATED"/>
    <property type="match status" value="1"/>
</dbReference>
<dbReference type="SUPFAM" id="SSF54106">
    <property type="entry name" value="LysM domain"/>
    <property type="match status" value="2"/>
</dbReference>
<gene>
    <name evidence="15" type="ORF">BCR44DRAFT_61763</name>
</gene>
<evidence type="ECO:0000259" key="13">
    <source>
        <dbReference type="PROSITE" id="PS51782"/>
    </source>
</evidence>
<evidence type="ECO:0000313" key="16">
    <source>
        <dbReference type="Proteomes" id="UP000193411"/>
    </source>
</evidence>
<feature type="disulfide bond" evidence="8">
    <location>
        <begin position="353"/>
        <end position="365"/>
    </location>
</feature>
<dbReference type="Gene3D" id="3.10.350.10">
    <property type="entry name" value="LysM domain"/>
    <property type="match status" value="3"/>
</dbReference>
<evidence type="ECO:0000256" key="6">
    <source>
        <dbReference type="ARBA" id="ARBA00023295"/>
    </source>
</evidence>
<dbReference type="Pfam" id="PF00704">
    <property type="entry name" value="Glyco_hydro_18"/>
    <property type="match status" value="1"/>
</dbReference>
<evidence type="ECO:0000256" key="5">
    <source>
        <dbReference type="ARBA" id="ARBA00023277"/>
    </source>
</evidence>
<dbReference type="GO" id="GO:0008061">
    <property type="term" value="F:chitin binding"/>
    <property type="evidence" value="ECO:0007669"/>
    <property type="project" value="UniProtKB-UniRule"/>
</dbReference>
<dbReference type="Gene3D" id="3.30.60.10">
    <property type="entry name" value="Endochitinase-like"/>
    <property type="match status" value="1"/>
</dbReference>
<evidence type="ECO:0000256" key="4">
    <source>
        <dbReference type="ARBA" id="ARBA00023024"/>
    </source>
</evidence>
<evidence type="ECO:0000313" key="15">
    <source>
        <dbReference type="EMBL" id="ORZ36808.1"/>
    </source>
</evidence>
<dbReference type="Pfam" id="PF01476">
    <property type="entry name" value="LysM"/>
    <property type="match status" value="3"/>
</dbReference>
<keyword evidence="16" id="KW-1185">Reference proteome</keyword>
<sequence length="765" mass="81276">MASRLHLVAVIGVLVTLLFVTVPILVIASPCPGCPIQAGRSSRVGAASTTTCRVHTVASGEYCFLIAQRYGLTLNQLLQFNPGLVCNPLMIGTRLCVSPGVLPPLSTTRTTTSARSTATSSIRTTSSSSSTRPTSTTSSTSSRTSTVTVTPTTTSRSTTTSSTLAPTPTPQIPTGNPDGTCKEYTVVAGDYCWILNERCANGISREAFNAVNPGLNCNPLAVGQRVCCSSGRLGMGSSTSAPAPTTSSTTSSRPPTTTSSSSTSVPTPTSVPPSSPCATTVVQPGDTCASISSRTGVSSDNLVRFNLGKTWLFSGCNALLAGSRICISEGTSPLPPSNPALECGMESVGNKTCPLNTCCSRFGYCGTTADFCTADPAGVLGRGCQSNCGLTPPPEAYRCNDGVMRYSVGYYESWAEGRACHAVRVEDLDVATYTHLIYSFAVIDAQFGLALESAAQVSQLQRFVAHVKQSNPLTKAVIAVGGWSFNDPGPTQFRFSDMISSASTRSTFIQSALRFLQLYQLDGLDIDFEYPVAPERGGRPQDLDNYLYLVRELRQAFGSRYSLSIAAPAGYYYLKGFRIGEMASYLDYVMSMTYDLHGAFDFGASSVMMSHTNISDVRAAVNLALKAGVPSNKFVMGLAFYGRSFRQASPTCSRPGCAFANPALGVAEPGRCTREAGIISYREIDEIVRSGAARDNFFDEGSWSQITTYGAYSWVAYDTPESVRRRLGYAREQCLGGSGVWAVDLDSASGGLAGAIRQARARRRR</sequence>
<dbReference type="PROSITE" id="PS50941">
    <property type="entry name" value="CHIT_BIND_I_2"/>
    <property type="match status" value="1"/>
</dbReference>
<dbReference type="Gene3D" id="3.20.20.80">
    <property type="entry name" value="Glycosidases"/>
    <property type="match status" value="1"/>
</dbReference>
<feature type="region of interest" description="Disordered" evidence="10">
    <location>
        <begin position="107"/>
        <end position="180"/>
    </location>
</feature>
<dbReference type="GO" id="GO:0008843">
    <property type="term" value="F:endochitinase activity"/>
    <property type="evidence" value="ECO:0007669"/>
    <property type="project" value="UniProtKB-EC"/>
</dbReference>
<feature type="disulfide bond" evidence="8">
    <location>
        <begin position="358"/>
        <end position="372"/>
    </location>
</feature>
<evidence type="ECO:0000256" key="10">
    <source>
        <dbReference type="SAM" id="MobiDB-lite"/>
    </source>
</evidence>
<dbReference type="SMART" id="SM00636">
    <property type="entry name" value="Glyco_18"/>
    <property type="match status" value="1"/>
</dbReference>
<feature type="disulfide bond" evidence="8">
    <location>
        <begin position="384"/>
        <end position="388"/>
    </location>
</feature>
<dbReference type="SUPFAM" id="SSF57016">
    <property type="entry name" value="Plant lectins/antimicrobial peptides"/>
    <property type="match status" value="1"/>
</dbReference>
<evidence type="ECO:0000256" key="3">
    <source>
        <dbReference type="ARBA" id="ARBA00022801"/>
    </source>
</evidence>
<dbReference type="InterPro" id="IPR001223">
    <property type="entry name" value="Glyco_hydro18_cat"/>
</dbReference>
<keyword evidence="2 8" id="KW-0147">Chitin-binding</keyword>
<evidence type="ECO:0000259" key="12">
    <source>
        <dbReference type="PROSITE" id="PS50941"/>
    </source>
</evidence>
<organism evidence="15 16">
    <name type="scientific">Catenaria anguillulae PL171</name>
    <dbReference type="NCBI Taxonomy" id="765915"/>
    <lineage>
        <taxon>Eukaryota</taxon>
        <taxon>Fungi</taxon>
        <taxon>Fungi incertae sedis</taxon>
        <taxon>Blastocladiomycota</taxon>
        <taxon>Blastocladiomycetes</taxon>
        <taxon>Blastocladiales</taxon>
        <taxon>Catenariaceae</taxon>
        <taxon>Catenaria</taxon>
    </lineage>
</organism>
<comment type="catalytic activity">
    <reaction evidence="1">
        <text>Random endo-hydrolysis of N-acetyl-beta-D-glucosaminide (1-&gt;4)-beta-linkages in chitin and chitodextrins.</text>
        <dbReference type="EC" id="3.2.1.14"/>
    </reaction>
</comment>
<feature type="non-terminal residue" evidence="15">
    <location>
        <position position="765"/>
    </location>
</feature>
<dbReference type="EMBL" id="MCFL01000015">
    <property type="protein sequence ID" value="ORZ36808.1"/>
    <property type="molecule type" value="Genomic_DNA"/>
</dbReference>
<feature type="domain" description="GH18" evidence="14">
    <location>
        <begin position="405"/>
        <end position="763"/>
    </location>
</feature>
<feature type="domain" description="LysM" evidence="13">
    <location>
        <begin position="53"/>
        <end position="97"/>
    </location>
</feature>
<evidence type="ECO:0000259" key="14">
    <source>
        <dbReference type="PROSITE" id="PS51910"/>
    </source>
</evidence>
<dbReference type="InterPro" id="IPR036861">
    <property type="entry name" value="Endochitinase-like_sf"/>
</dbReference>
<dbReference type="InterPro" id="IPR018371">
    <property type="entry name" value="Chitin-binding_1_CS"/>
</dbReference>
<evidence type="ECO:0000256" key="2">
    <source>
        <dbReference type="ARBA" id="ARBA00022669"/>
    </source>
</evidence>
<feature type="compositionally biased region" description="Low complexity" evidence="10">
    <location>
        <begin position="107"/>
        <end position="166"/>
    </location>
</feature>
<dbReference type="Gene3D" id="3.10.50.10">
    <property type="match status" value="1"/>
</dbReference>
<evidence type="ECO:0000256" key="9">
    <source>
        <dbReference type="RuleBase" id="RU000489"/>
    </source>
</evidence>
<dbReference type="InterPro" id="IPR029070">
    <property type="entry name" value="Chitinase_insertion_sf"/>
</dbReference>
<keyword evidence="5" id="KW-0119">Carbohydrate metabolism</keyword>
<dbReference type="InterPro" id="IPR011583">
    <property type="entry name" value="Chitinase_II/V-like_cat"/>
</dbReference>
<dbReference type="CDD" id="cd00118">
    <property type="entry name" value="LysM"/>
    <property type="match status" value="3"/>
</dbReference>
<protein>
    <submittedName>
        <fullName evidence="15">Glycoside hydrolase superfamily</fullName>
    </submittedName>
</protein>
<keyword evidence="8" id="KW-1015">Disulfide bond</keyword>
<comment type="caution">
    <text evidence="15">The sequence shown here is derived from an EMBL/GenBank/DDBJ whole genome shotgun (WGS) entry which is preliminary data.</text>
</comment>
<dbReference type="Proteomes" id="UP000193411">
    <property type="component" value="Unassembled WGS sequence"/>
</dbReference>
<accession>A0A1Y2HQC2</accession>
<keyword evidence="4" id="KW-0146">Chitin degradation</keyword>
<dbReference type="InterPro" id="IPR036779">
    <property type="entry name" value="LysM_dom_sf"/>
</dbReference>
<dbReference type="SUPFAM" id="SSF51445">
    <property type="entry name" value="(Trans)glycosidases"/>
    <property type="match status" value="1"/>
</dbReference>
<dbReference type="GO" id="GO:0000272">
    <property type="term" value="P:polysaccharide catabolic process"/>
    <property type="evidence" value="ECO:0007669"/>
    <property type="project" value="UniProtKB-KW"/>
</dbReference>
<dbReference type="PROSITE" id="PS00026">
    <property type="entry name" value="CHIT_BIND_I_1"/>
    <property type="match status" value="1"/>
</dbReference>
<feature type="chain" id="PRO_5012033718" evidence="11">
    <location>
        <begin position="29"/>
        <end position="765"/>
    </location>
</feature>
<feature type="signal peptide" evidence="11">
    <location>
        <begin position="1"/>
        <end position="28"/>
    </location>
</feature>
<feature type="compositionally biased region" description="Low complexity" evidence="10">
    <location>
        <begin position="237"/>
        <end position="268"/>
    </location>
</feature>
<name>A0A1Y2HQC2_9FUNG</name>
<dbReference type="STRING" id="765915.A0A1Y2HQC2"/>
<evidence type="ECO:0000256" key="8">
    <source>
        <dbReference type="PROSITE-ProRule" id="PRU00261"/>
    </source>
</evidence>
<dbReference type="SMART" id="SM00270">
    <property type="entry name" value="ChtBD1"/>
    <property type="match status" value="1"/>
</dbReference>
<evidence type="ECO:0000256" key="7">
    <source>
        <dbReference type="ARBA" id="ARBA00023326"/>
    </source>
</evidence>
<dbReference type="GO" id="GO:0006032">
    <property type="term" value="P:chitin catabolic process"/>
    <property type="evidence" value="ECO:0007669"/>
    <property type="project" value="UniProtKB-KW"/>
</dbReference>
<proteinExistence type="predicted"/>
<feature type="region of interest" description="Disordered" evidence="10">
    <location>
        <begin position="236"/>
        <end position="278"/>
    </location>
</feature>
<keyword evidence="6 9" id="KW-0326">Glycosidase</keyword>
<dbReference type="AlphaFoldDB" id="A0A1Y2HQC2"/>
<dbReference type="PROSITE" id="PS01095">
    <property type="entry name" value="GH18_1"/>
    <property type="match status" value="1"/>
</dbReference>
<keyword evidence="3 9" id="KW-0378">Hydrolase</keyword>
<dbReference type="PROSITE" id="PS51910">
    <property type="entry name" value="GH18_2"/>
    <property type="match status" value="1"/>
</dbReference>
<dbReference type="Pfam" id="PF00187">
    <property type="entry name" value="Chitin_bind_1"/>
    <property type="match status" value="1"/>
</dbReference>
<feature type="domain" description="LysM" evidence="13">
    <location>
        <begin position="182"/>
        <end position="228"/>
    </location>
</feature>
<feature type="domain" description="Chitin-binding type-1" evidence="12">
    <location>
        <begin position="340"/>
        <end position="390"/>
    </location>
</feature>
<dbReference type="CDD" id="cd00035">
    <property type="entry name" value="ChtBD1"/>
    <property type="match status" value="1"/>
</dbReference>
<evidence type="ECO:0000256" key="1">
    <source>
        <dbReference type="ARBA" id="ARBA00000822"/>
    </source>
</evidence>
<dbReference type="InterPro" id="IPR053214">
    <property type="entry name" value="LysM12-like"/>
</dbReference>
<feature type="domain" description="LysM" evidence="13">
    <location>
        <begin position="278"/>
        <end position="327"/>
    </location>
</feature>
<dbReference type="SUPFAM" id="SSF54556">
    <property type="entry name" value="Chitinase insertion domain"/>
    <property type="match status" value="1"/>
</dbReference>
<dbReference type="InterPro" id="IPR001002">
    <property type="entry name" value="Chitin-bd_1"/>
</dbReference>
<dbReference type="InterPro" id="IPR018392">
    <property type="entry name" value="LysM"/>
</dbReference>
<evidence type="ECO:0000256" key="11">
    <source>
        <dbReference type="SAM" id="SignalP"/>
    </source>
</evidence>
<keyword evidence="11" id="KW-0732">Signal</keyword>
<comment type="caution">
    <text evidence="8">Lacks conserved residue(s) required for the propagation of feature annotation.</text>
</comment>
<dbReference type="InterPro" id="IPR017853">
    <property type="entry name" value="GH"/>
</dbReference>
<dbReference type="SMART" id="SM00257">
    <property type="entry name" value="LysM"/>
    <property type="match status" value="3"/>
</dbReference>
<dbReference type="PANTHER" id="PTHR47700:SF2">
    <property type="entry name" value="CHITINASE"/>
    <property type="match status" value="1"/>
</dbReference>
<keyword evidence="7" id="KW-0624">Polysaccharide degradation</keyword>
<reference evidence="15 16" key="1">
    <citation type="submission" date="2016-07" db="EMBL/GenBank/DDBJ databases">
        <title>Pervasive Adenine N6-methylation of Active Genes in Fungi.</title>
        <authorList>
            <consortium name="DOE Joint Genome Institute"/>
            <person name="Mondo S.J."/>
            <person name="Dannebaum R.O."/>
            <person name="Kuo R.C."/>
            <person name="Labutti K."/>
            <person name="Haridas S."/>
            <person name="Kuo A."/>
            <person name="Salamov A."/>
            <person name="Ahrendt S.R."/>
            <person name="Lipzen A."/>
            <person name="Sullivan W."/>
            <person name="Andreopoulos W.B."/>
            <person name="Clum A."/>
            <person name="Lindquist E."/>
            <person name="Daum C."/>
            <person name="Ramamoorthy G.K."/>
            <person name="Gryganskyi A."/>
            <person name="Culley D."/>
            <person name="Magnuson J.K."/>
            <person name="James T.Y."/>
            <person name="O'Malley M.A."/>
            <person name="Stajich J.E."/>
            <person name="Spatafora J.W."/>
            <person name="Visel A."/>
            <person name="Grigoriev I.V."/>
        </authorList>
    </citation>
    <scope>NUCLEOTIDE SEQUENCE [LARGE SCALE GENOMIC DNA]</scope>
    <source>
        <strain evidence="15 16">PL171</strain>
    </source>
</reference>
<dbReference type="InterPro" id="IPR001579">
    <property type="entry name" value="Glyco_hydro_18_chit_AS"/>
</dbReference>
<dbReference type="PROSITE" id="PS51782">
    <property type="entry name" value="LYSM"/>
    <property type="match status" value="3"/>
</dbReference>
<dbReference type="OrthoDB" id="73875at2759"/>